<sequence length="545" mass="60769">MKRFWQSLFVMNKSTLIVVVSVFLMAFGNRAFFANIVDVYPLNPGNAAFLISLAVVFGAALVLIFSLVCYRYTTKPVLITILMLSSFAAYFMDSYNTVIDTDMLRNVAQTNVSEASDLMSGTLAIYVILLGILPSLFVYRVRITTGTVRRDILSTIKLASISLGIGVLTVVVFGNFYASFIREHKILRYYANPSFYLVSTVKFAGSFIESSSLPFKMIAEDAHAAPSDGSRELMIMVVGETARADRFSLNGYERETNPELAKEDVISFSDFWSCGTSTATSVPCMFSVYGTSNYDEQKAAATENVLDILARTGVNVLWLDNNSDSKGTATRITYRNFKTPENNPECDGEECRDTGMLTNLQQYIDAHPKGDILIVLHQMGNHGPAYYKRYPKAFEKFTPVCQTNQLEECSKESINNAYDNAILYTDFFLSKVIDLLKRNTGGFQTGMFYVSDHGESLGEFDVYLHGLPMFIAPDAQRHVPAVMWFSDNFSGVNEGALRAAKDQTMNHDWIFHTLLGLFDVRTEAYQPGLDILNIPGAEIARTPAQ</sequence>
<comment type="caution">
    <text evidence="11">The sequence shown here is derived from an EMBL/GenBank/DDBJ whole genome shotgun (WGS) entry which is preliminary data.</text>
</comment>
<dbReference type="Proteomes" id="UP000036102">
    <property type="component" value="Unassembled WGS sequence"/>
</dbReference>
<evidence type="ECO:0000256" key="4">
    <source>
        <dbReference type="ARBA" id="ARBA00022679"/>
    </source>
</evidence>
<evidence type="ECO:0000256" key="7">
    <source>
        <dbReference type="ARBA" id="ARBA00023136"/>
    </source>
</evidence>
<dbReference type="GO" id="GO:0005886">
    <property type="term" value="C:plasma membrane"/>
    <property type="evidence" value="ECO:0007669"/>
    <property type="project" value="UniProtKB-SubCell"/>
</dbReference>
<evidence type="ECO:0000256" key="2">
    <source>
        <dbReference type="ARBA" id="ARBA00022475"/>
    </source>
</evidence>
<evidence type="ECO:0000256" key="1">
    <source>
        <dbReference type="ARBA" id="ARBA00004429"/>
    </source>
</evidence>
<dbReference type="PATRIC" id="fig|1658765.3.peg.311"/>
<dbReference type="STRING" id="1658765.Msub_10315"/>
<evidence type="ECO:0000259" key="9">
    <source>
        <dbReference type="Pfam" id="PF00884"/>
    </source>
</evidence>
<keyword evidence="3" id="KW-0997">Cell inner membrane</keyword>
<keyword evidence="7 8" id="KW-0472">Membrane</keyword>
<evidence type="ECO:0000259" key="10">
    <source>
        <dbReference type="Pfam" id="PF08019"/>
    </source>
</evidence>
<feature type="transmembrane region" description="Helical" evidence="8">
    <location>
        <begin position="118"/>
        <end position="138"/>
    </location>
</feature>
<dbReference type="EMBL" id="LFBU01000001">
    <property type="protein sequence ID" value="KMQ74142.1"/>
    <property type="molecule type" value="Genomic_DNA"/>
</dbReference>
<name>A0A0J7J7L0_9GAMM</name>
<proteinExistence type="predicted"/>
<comment type="subcellular location">
    <subcellularLocation>
        <location evidence="1">Cell inner membrane</location>
        <topology evidence="1">Multi-pass membrane protein</topology>
    </subcellularLocation>
</comment>
<keyword evidence="6 8" id="KW-1133">Transmembrane helix</keyword>
<feature type="domain" description="Sulfatase N-terminal" evidence="9">
    <location>
        <begin position="234"/>
        <end position="520"/>
    </location>
</feature>
<dbReference type="PANTHER" id="PTHR30443">
    <property type="entry name" value="INNER MEMBRANE PROTEIN"/>
    <property type="match status" value="1"/>
</dbReference>
<dbReference type="RefSeq" id="WP_048494397.1">
    <property type="nucleotide sequence ID" value="NZ_LFBU01000001.1"/>
</dbReference>
<evidence type="ECO:0000256" key="8">
    <source>
        <dbReference type="SAM" id="Phobius"/>
    </source>
</evidence>
<dbReference type="NCBIfam" id="NF028537">
    <property type="entry name" value="P_eth_NH2_trans"/>
    <property type="match status" value="1"/>
</dbReference>
<keyword evidence="12" id="KW-1185">Reference proteome</keyword>
<dbReference type="InterPro" id="IPR040423">
    <property type="entry name" value="PEA_transferase"/>
</dbReference>
<dbReference type="GO" id="GO:0016776">
    <property type="term" value="F:phosphotransferase activity, phosphate group as acceptor"/>
    <property type="evidence" value="ECO:0007669"/>
    <property type="project" value="TreeGrafter"/>
</dbReference>
<evidence type="ECO:0000256" key="5">
    <source>
        <dbReference type="ARBA" id="ARBA00022692"/>
    </source>
</evidence>
<dbReference type="Pfam" id="PF00884">
    <property type="entry name" value="Sulfatase"/>
    <property type="match status" value="1"/>
</dbReference>
<feature type="domain" description="Phosphoethanolamine transferase N-terminal" evidence="10">
    <location>
        <begin position="59"/>
        <end position="204"/>
    </location>
</feature>
<feature type="transmembrane region" description="Helical" evidence="8">
    <location>
        <begin position="158"/>
        <end position="178"/>
    </location>
</feature>
<dbReference type="GO" id="GO:0009244">
    <property type="term" value="P:lipopolysaccharide core region biosynthetic process"/>
    <property type="evidence" value="ECO:0007669"/>
    <property type="project" value="TreeGrafter"/>
</dbReference>
<organism evidence="11 12">
    <name type="scientific">Marinobacter subterrani</name>
    <dbReference type="NCBI Taxonomy" id="1658765"/>
    <lineage>
        <taxon>Bacteria</taxon>
        <taxon>Pseudomonadati</taxon>
        <taxon>Pseudomonadota</taxon>
        <taxon>Gammaproteobacteria</taxon>
        <taxon>Pseudomonadales</taxon>
        <taxon>Marinobacteraceae</taxon>
        <taxon>Marinobacter</taxon>
    </lineage>
</organism>
<reference evidence="11 12" key="1">
    <citation type="submission" date="2015-06" db="EMBL/GenBank/DDBJ databases">
        <title>Marinobacter subterrani, a genetically tractable neutrophilic iron-oxidizing strain isolated from the Soudan Iron Mine.</title>
        <authorList>
            <person name="Bonis B.M."/>
            <person name="Gralnick J.A."/>
        </authorList>
    </citation>
    <scope>NUCLEOTIDE SEQUENCE [LARGE SCALE GENOMIC DNA]</scope>
    <source>
        <strain evidence="11 12">JG233</strain>
    </source>
</reference>
<dbReference type="InterPro" id="IPR012549">
    <property type="entry name" value="EptA-like_N"/>
</dbReference>
<keyword evidence="5 8" id="KW-0812">Transmembrane</keyword>
<evidence type="ECO:0000256" key="3">
    <source>
        <dbReference type="ARBA" id="ARBA00022519"/>
    </source>
</evidence>
<dbReference type="SUPFAM" id="SSF53649">
    <property type="entry name" value="Alkaline phosphatase-like"/>
    <property type="match status" value="1"/>
</dbReference>
<dbReference type="AlphaFoldDB" id="A0A0J7J7L0"/>
<dbReference type="Gene3D" id="3.40.720.10">
    <property type="entry name" value="Alkaline Phosphatase, subunit A"/>
    <property type="match status" value="1"/>
</dbReference>
<dbReference type="Pfam" id="PF08019">
    <property type="entry name" value="EptA_B_N"/>
    <property type="match status" value="1"/>
</dbReference>
<dbReference type="InterPro" id="IPR017850">
    <property type="entry name" value="Alkaline_phosphatase_core_sf"/>
</dbReference>
<accession>A0A0J7J7L0</accession>
<evidence type="ECO:0000256" key="6">
    <source>
        <dbReference type="ARBA" id="ARBA00022989"/>
    </source>
</evidence>
<evidence type="ECO:0000313" key="12">
    <source>
        <dbReference type="Proteomes" id="UP000036102"/>
    </source>
</evidence>
<gene>
    <name evidence="11" type="ORF">Msub_10315</name>
</gene>
<feature type="transmembrane region" description="Helical" evidence="8">
    <location>
        <begin position="49"/>
        <end position="70"/>
    </location>
</feature>
<dbReference type="InterPro" id="IPR000917">
    <property type="entry name" value="Sulfatase_N"/>
</dbReference>
<keyword evidence="4 11" id="KW-0808">Transferase</keyword>
<dbReference type="PANTHER" id="PTHR30443:SF0">
    <property type="entry name" value="PHOSPHOETHANOLAMINE TRANSFERASE EPTA"/>
    <property type="match status" value="1"/>
</dbReference>
<protein>
    <submittedName>
        <fullName evidence="11">Phosphoethanolamine transferase for periplasmic glucans (OPG), alkaline phosphatase superfamily</fullName>
    </submittedName>
</protein>
<dbReference type="CDD" id="cd16017">
    <property type="entry name" value="LptA"/>
    <property type="match status" value="1"/>
</dbReference>
<evidence type="ECO:0000313" key="11">
    <source>
        <dbReference type="EMBL" id="KMQ74142.1"/>
    </source>
</evidence>
<dbReference type="InterPro" id="IPR058130">
    <property type="entry name" value="PEA_transf_C"/>
</dbReference>
<keyword evidence="2" id="KW-1003">Cell membrane</keyword>
<feature type="transmembrane region" description="Helical" evidence="8">
    <location>
        <begin position="77"/>
        <end position="98"/>
    </location>
</feature>